<keyword evidence="6" id="KW-0482">Metalloprotease</keyword>
<evidence type="ECO:0000313" key="13">
    <source>
        <dbReference type="Proteomes" id="UP000799437"/>
    </source>
</evidence>
<dbReference type="Pfam" id="PF22456">
    <property type="entry name" value="PqqF-like_C_4"/>
    <property type="match status" value="1"/>
</dbReference>
<evidence type="ECO:0000256" key="7">
    <source>
        <dbReference type="SAM" id="MobiDB-lite"/>
    </source>
</evidence>
<dbReference type="Proteomes" id="UP000799437">
    <property type="component" value="Unassembled WGS sequence"/>
</dbReference>
<dbReference type="SUPFAM" id="SSF63411">
    <property type="entry name" value="LuxS/MPP-like metallohydrolase"/>
    <property type="match status" value="4"/>
</dbReference>
<feature type="domain" description="Peptidase M16 middle/third" evidence="10">
    <location>
        <begin position="410"/>
        <end position="697"/>
    </location>
</feature>
<dbReference type="FunFam" id="3.30.830.10:FF:000004">
    <property type="entry name" value="Putative insulin-degrading enzyme"/>
    <property type="match status" value="1"/>
</dbReference>
<evidence type="ECO:0000256" key="6">
    <source>
        <dbReference type="ARBA" id="ARBA00023049"/>
    </source>
</evidence>
<dbReference type="InterPro" id="IPR054734">
    <property type="entry name" value="PqqF-like_C_4"/>
</dbReference>
<dbReference type="GO" id="GO:0005739">
    <property type="term" value="C:mitochondrion"/>
    <property type="evidence" value="ECO:0007669"/>
    <property type="project" value="TreeGrafter"/>
</dbReference>
<comment type="similarity">
    <text evidence="1">Belongs to the peptidase M16 family.</text>
</comment>
<keyword evidence="13" id="KW-1185">Reference proteome</keyword>
<feature type="region of interest" description="Disordered" evidence="7">
    <location>
        <begin position="970"/>
        <end position="992"/>
    </location>
</feature>
<dbReference type="InterPro" id="IPR032632">
    <property type="entry name" value="Peptidase_M16_M"/>
</dbReference>
<organism evidence="12 13">
    <name type="scientific">Pseudovirgaria hyperparasitica</name>
    <dbReference type="NCBI Taxonomy" id="470096"/>
    <lineage>
        <taxon>Eukaryota</taxon>
        <taxon>Fungi</taxon>
        <taxon>Dikarya</taxon>
        <taxon>Ascomycota</taxon>
        <taxon>Pezizomycotina</taxon>
        <taxon>Dothideomycetes</taxon>
        <taxon>Dothideomycetes incertae sedis</taxon>
        <taxon>Acrospermales</taxon>
        <taxon>Acrospermaceae</taxon>
        <taxon>Pseudovirgaria</taxon>
    </lineage>
</organism>
<evidence type="ECO:0000259" key="8">
    <source>
        <dbReference type="Pfam" id="PF00675"/>
    </source>
</evidence>
<dbReference type="GO" id="GO:0046872">
    <property type="term" value="F:metal ion binding"/>
    <property type="evidence" value="ECO:0007669"/>
    <property type="project" value="UniProtKB-KW"/>
</dbReference>
<keyword evidence="4" id="KW-0378">Hydrolase</keyword>
<sequence>MEPLNSHVAPPPERVAEDLERPILDTRTYRVIKLKNELEALLVHDPDTDKVSAALDVNVGSFSDADDMPGMAHAVEHLLFMGTKKFPVENAYNQYLSAHSGYSNAFTASTSTNYFFEVAAESEPTTSKSTTETDIPVAAQEESPLYGALDRFSQFFVEPLFLADTVGRELRAVDSENKKNLQSDNWRLNQLNKTLSNPEHPYCHFSTGNFKTLHDEPLARGVQIRDEFIKFYEKHYSANRMKLVVLGRESLDTLEQWVEELFSTVPNKNLPRNRWDHVSPYTKNELGMQIFTKPVTEMRSMDLYFPYQDEEHLFESQPNRYLSHLIGHEGPGSILAYLKAKGWANGLGAGSVPVCPGSSFFSISIKLTQEGLKQYKEVTKVVFQYIAMMRETPPQEWIYDELKRMSEVDFRFKQKSPASRTTSSLSGIMQKPYPREWLLSGPALIRKFNPEAISSGLGLLNPDNFRLTVVSQDFPGGWNQKEKWYGTEYKYEPMESNFLKDLRTATNSKSEERPAELHLPHKNEFIPTRLDVEKKEIMEPTKVPKLIRNDEKIRIWYKKDDRFWVPKANVMITLRTPLISMTPRNSALAHMLKELVSDALVEYSYDAEIAGVDYSISTHAVGIDITLSGYNDKMPVLLEKVLTSVRDFEIKDERFNIVQERVVRGFRNWDYQQPYFQVGTYTGWLNTERSWINEQYLVELPHLTPDDVRAFHPQLLSQVHVEVLAHGNLYKEEVLKMTDLAEKILRTRSLPPAQWPIRRSMVYPSGADFSYTRPLKDPANVNHCIEYLLYVGSPSERSQRAKLLLFAQMTEEPVFDTLRTKEQLGYVVFSGARIQNMWAGYRVLIQSEKTPEYLEGRVEEFLKGFSKTLNQMDEPAFEKHKRSLINKRKEKLKNLTQESSRFWGHICNERYDFLQGIFCSQCPQVPDHDVEHIAALTKDAMQAFFDTYISPSSPLRSKLTVNLRAQASPLSDDDATASIPTPEIADAEPLSESSTGAVSAVKAQVESIVEKAKAVVGASSTEGEKELEKDKKTQKIIIEDVHAWKAGLSVSRGLSPVQDLSEFEDFGSKL</sequence>
<evidence type="ECO:0000259" key="11">
    <source>
        <dbReference type="Pfam" id="PF22456"/>
    </source>
</evidence>
<reference evidence="12" key="1">
    <citation type="journal article" date="2020" name="Stud. Mycol.">
        <title>101 Dothideomycetes genomes: a test case for predicting lifestyles and emergence of pathogens.</title>
        <authorList>
            <person name="Haridas S."/>
            <person name="Albert R."/>
            <person name="Binder M."/>
            <person name="Bloem J."/>
            <person name="Labutti K."/>
            <person name="Salamov A."/>
            <person name="Andreopoulos B."/>
            <person name="Baker S."/>
            <person name="Barry K."/>
            <person name="Bills G."/>
            <person name="Bluhm B."/>
            <person name="Cannon C."/>
            <person name="Castanera R."/>
            <person name="Culley D."/>
            <person name="Daum C."/>
            <person name="Ezra D."/>
            <person name="Gonzalez J."/>
            <person name="Henrissat B."/>
            <person name="Kuo A."/>
            <person name="Liang C."/>
            <person name="Lipzen A."/>
            <person name="Lutzoni F."/>
            <person name="Magnuson J."/>
            <person name="Mondo S."/>
            <person name="Nolan M."/>
            <person name="Ohm R."/>
            <person name="Pangilinan J."/>
            <person name="Park H.-J."/>
            <person name="Ramirez L."/>
            <person name="Alfaro M."/>
            <person name="Sun H."/>
            <person name="Tritt A."/>
            <person name="Yoshinaga Y."/>
            <person name="Zwiers L.-H."/>
            <person name="Turgeon B."/>
            <person name="Goodwin S."/>
            <person name="Spatafora J."/>
            <person name="Crous P."/>
            <person name="Grigoriev I."/>
        </authorList>
    </citation>
    <scope>NUCLEOTIDE SEQUENCE</scope>
    <source>
        <strain evidence="12">CBS 121739</strain>
    </source>
</reference>
<keyword evidence="5" id="KW-0862">Zinc</keyword>
<gene>
    <name evidence="12" type="ORF">EJ05DRAFT_488999</name>
</gene>
<dbReference type="GO" id="GO:0043171">
    <property type="term" value="P:peptide catabolic process"/>
    <property type="evidence" value="ECO:0007669"/>
    <property type="project" value="TreeGrafter"/>
</dbReference>
<name>A0A6A6VYU8_9PEZI</name>
<dbReference type="GO" id="GO:0051603">
    <property type="term" value="P:proteolysis involved in protein catabolic process"/>
    <property type="evidence" value="ECO:0007669"/>
    <property type="project" value="TreeGrafter"/>
</dbReference>
<accession>A0A6A6VYU8</accession>
<dbReference type="InterPro" id="IPR011249">
    <property type="entry name" value="Metalloenz_LuxS/M16"/>
</dbReference>
<dbReference type="RefSeq" id="XP_033597311.1">
    <property type="nucleotide sequence ID" value="XM_033745758.1"/>
</dbReference>
<protein>
    <submittedName>
        <fullName evidence="12">LuxS/MPP-like metallohydrolase</fullName>
    </submittedName>
</protein>
<feature type="domain" description="Peptidase M16 C-terminal" evidence="9">
    <location>
        <begin position="225"/>
        <end position="404"/>
    </location>
</feature>
<feature type="domain" description="Peptidase M16 N-terminal" evidence="8">
    <location>
        <begin position="41"/>
        <end position="199"/>
    </location>
</feature>
<dbReference type="FunFam" id="3.30.830.10:FF:000005">
    <property type="entry name" value="nardilysin isoform X1"/>
    <property type="match status" value="1"/>
</dbReference>
<evidence type="ECO:0000256" key="2">
    <source>
        <dbReference type="ARBA" id="ARBA00022670"/>
    </source>
</evidence>
<evidence type="ECO:0000256" key="1">
    <source>
        <dbReference type="ARBA" id="ARBA00007261"/>
    </source>
</evidence>
<evidence type="ECO:0000313" key="12">
    <source>
        <dbReference type="EMBL" id="KAF2754860.1"/>
    </source>
</evidence>
<dbReference type="Pfam" id="PF16187">
    <property type="entry name" value="Peptidase_M16_M"/>
    <property type="match status" value="1"/>
</dbReference>
<dbReference type="PANTHER" id="PTHR43690">
    <property type="entry name" value="NARDILYSIN"/>
    <property type="match status" value="1"/>
</dbReference>
<dbReference type="InterPro" id="IPR011765">
    <property type="entry name" value="Pept_M16_N"/>
</dbReference>
<evidence type="ECO:0000259" key="10">
    <source>
        <dbReference type="Pfam" id="PF16187"/>
    </source>
</evidence>
<dbReference type="InterPro" id="IPR007863">
    <property type="entry name" value="Peptidase_M16_C"/>
</dbReference>
<dbReference type="Pfam" id="PF05193">
    <property type="entry name" value="Peptidase_M16_C"/>
    <property type="match status" value="1"/>
</dbReference>
<dbReference type="GeneID" id="54486812"/>
<dbReference type="AlphaFoldDB" id="A0A6A6VYU8"/>
<dbReference type="Gene3D" id="3.30.830.10">
    <property type="entry name" value="Metalloenzyme, LuxS/M16 peptidase-like"/>
    <property type="match status" value="4"/>
</dbReference>
<dbReference type="FunFam" id="3.30.830.10:FF:000003">
    <property type="entry name" value="Insulin-degrading enzyme"/>
    <property type="match status" value="1"/>
</dbReference>
<dbReference type="InterPro" id="IPR050626">
    <property type="entry name" value="Peptidase_M16"/>
</dbReference>
<evidence type="ECO:0000256" key="4">
    <source>
        <dbReference type="ARBA" id="ARBA00022801"/>
    </source>
</evidence>
<dbReference type="PANTHER" id="PTHR43690:SF18">
    <property type="entry name" value="INSULIN-DEGRADING ENZYME-RELATED"/>
    <property type="match status" value="1"/>
</dbReference>
<feature type="domain" description="Coenzyme PQQ synthesis protein F-like C-terminal lobe" evidence="11">
    <location>
        <begin position="805"/>
        <end position="903"/>
    </location>
</feature>
<dbReference type="Pfam" id="PF00675">
    <property type="entry name" value="Peptidase_M16"/>
    <property type="match status" value="1"/>
</dbReference>
<dbReference type="EMBL" id="ML996579">
    <property type="protein sequence ID" value="KAF2754860.1"/>
    <property type="molecule type" value="Genomic_DNA"/>
</dbReference>
<keyword evidence="3" id="KW-0479">Metal-binding</keyword>
<dbReference type="OrthoDB" id="952271at2759"/>
<proteinExistence type="inferred from homology"/>
<keyword evidence="2" id="KW-0645">Protease</keyword>
<evidence type="ECO:0000256" key="3">
    <source>
        <dbReference type="ARBA" id="ARBA00022723"/>
    </source>
</evidence>
<dbReference type="GO" id="GO:0004222">
    <property type="term" value="F:metalloendopeptidase activity"/>
    <property type="evidence" value="ECO:0007669"/>
    <property type="project" value="TreeGrafter"/>
</dbReference>
<evidence type="ECO:0000256" key="5">
    <source>
        <dbReference type="ARBA" id="ARBA00022833"/>
    </source>
</evidence>
<evidence type="ECO:0000259" key="9">
    <source>
        <dbReference type="Pfam" id="PF05193"/>
    </source>
</evidence>
<dbReference type="GO" id="GO:0005829">
    <property type="term" value="C:cytosol"/>
    <property type="evidence" value="ECO:0007669"/>
    <property type="project" value="TreeGrafter"/>
</dbReference>